<name>A0A7W9AEF7_9SPHN</name>
<keyword evidence="3" id="KW-1185">Reference proteome</keyword>
<reference evidence="2 3" key="1">
    <citation type="submission" date="2020-08" db="EMBL/GenBank/DDBJ databases">
        <title>Genomic Encyclopedia of Type Strains, Phase IV (KMG-IV): sequencing the most valuable type-strain genomes for metagenomic binning, comparative biology and taxonomic classification.</title>
        <authorList>
            <person name="Goeker M."/>
        </authorList>
    </citation>
    <scope>NUCLEOTIDE SEQUENCE [LARGE SCALE GENOMIC DNA]</scope>
    <source>
        <strain evidence="2 3">DSM 25079</strain>
    </source>
</reference>
<dbReference type="GO" id="GO:0071949">
    <property type="term" value="F:FAD binding"/>
    <property type="evidence" value="ECO:0007669"/>
    <property type="project" value="InterPro"/>
</dbReference>
<evidence type="ECO:0000313" key="2">
    <source>
        <dbReference type="EMBL" id="MBB5684073.1"/>
    </source>
</evidence>
<accession>A0A7W9AEF7</accession>
<gene>
    <name evidence="2" type="ORF">FHS49_000064</name>
</gene>
<proteinExistence type="predicted"/>
<evidence type="ECO:0000259" key="1">
    <source>
        <dbReference type="Pfam" id="PF01494"/>
    </source>
</evidence>
<comment type="caution">
    <text evidence="2">The sequence shown here is derived from an EMBL/GenBank/DDBJ whole genome shotgun (WGS) entry which is preliminary data.</text>
</comment>
<dbReference type="InterPro" id="IPR002938">
    <property type="entry name" value="FAD-bd"/>
</dbReference>
<feature type="domain" description="FAD-binding" evidence="1">
    <location>
        <begin position="4"/>
        <end position="122"/>
    </location>
</feature>
<protein>
    <submittedName>
        <fullName evidence="2">Flavin-dependent dehydrogenase</fullName>
    </submittedName>
</protein>
<dbReference type="PRINTS" id="PR00368">
    <property type="entry name" value="FADPNR"/>
</dbReference>
<dbReference type="Pfam" id="PF01494">
    <property type="entry name" value="FAD_binding_3"/>
    <property type="match status" value="1"/>
</dbReference>
<sequence>MRRTAALIAGGGPAGSAAAIRLAHNGARPLLIERTRETGDALCGGFLSWRTLQSLELLGLSADALGGHAVSRVRVFAEGRATEAHLPAPAIGLSRRRLDSLMLAAAARAGAGIERGTSISSAAAGSVALADGADIACDSLFLATGKHDCRGLPRPRPATDDPALGLRLRLPASPQLAKRVGDAIELHLFRGGYAGLVLQEDGSGNLCLAVRKSLLTESGGDAWHLLKTLASASPAFAGRMACADSSATINAIGSVPYGWRATAGVAGLFRLGDQAAVIPSLAGEGMGIAIASGMRSADAWLKQGPAAAIAFQRDLARRTAAPVRLASWLRNAAETRWSRRMAPALIGHMPRLLAWVAHHTRIES</sequence>
<dbReference type="RefSeq" id="WP_184014316.1">
    <property type="nucleotide sequence ID" value="NZ_JACIJC010000001.1"/>
</dbReference>
<evidence type="ECO:0000313" key="3">
    <source>
        <dbReference type="Proteomes" id="UP000549617"/>
    </source>
</evidence>
<dbReference type="AlphaFoldDB" id="A0A7W9AEF7"/>
<dbReference type="PANTHER" id="PTHR42685">
    <property type="entry name" value="GERANYLGERANYL DIPHOSPHATE REDUCTASE"/>
    <property type="match status" value="1"/>
</dbReference>
<organism evidence="2 3">
    <name type="scientific">Sphingobium boeckii</name>
    <dbReference type="NCBI Taxonomy" id="1082345"/>
    <lineage>
        <taxon>Bacteria</taxon>
        <taxon>Pseudomonadati</taxon>
        <taxon>Pseudomonadota</taxon>
        <taxon>Alphaproteobacteria</taxon>
        <taxon>Sphingomonadales</taxon>
        <taxon>Sphingomonadaceae</taxon>
        <taxon>Sphingobium</taxon>
    </lineage>
</organism>
<dbReference type="EMBL" id="JACIJC010000001">
    <property type="protein sequence ID" value="MBB5684073.1"/>
    <property type="molecule type" value="Genomic_DNA"/>
</dbReference>
<dbReference type="PANTHER" id="PTHR42685:SF22">
    <property type="entry name" value="CONDITIONED MEDIUM FACTOR RECEPTOR 1"/>
    <property type="match status" value="1"/>
</dbReference>
<dbReference type="Proteomes" id="UP000549617">
    <property type="component" value="Unassembled WGS sequence"/>
</dbReference>
<dbReference type="InterPro" id="IPR050407">
    <property type="entry name" value="Geranylgeranyl_reductase"/>
</dbReference>
<dbReference type="SUPFAM" id="SSF51905">
    <property type="entry name" value="FAD/NAD(P)-binding domain"/>
    <property type="match status" value="1"/>
</dbReference>
<dbReference type="InterPro" id="IPR036188">
    <property type="entry name" value="FAD/NAD-bd_sf"/>
</dbReference>
<dbReference type="Gene3D" id="3.50.50.60">
    <property type="entry name" value="FAD/NAD(P)-binding domain"/>
    <property type="match status" value="1"/>
</dbReference>